<dbReference type="AlphaFoldDB" id="A0A200HSH4"/>
<evidence type="ECO:0000313" key="1">
    <source>
        <dbReference type="EMBL" id="OUZ15080.1"/>
    </source>
</evidence>
<dbReference type="Proteomes" id="UP000196503">
    <property type="component" value="Unassembled WGS sequence"/>
</dbReference>
<reference evidence="1 2" key="1">
    <citation type="submission" date="2017-05" db="EMBL/GenBank/DDBJ databases">
        <title>The Genome Sequence of Enterococcus faecium 2D5_DIV0622.</title>
        <authorList>
            <consortium name="The Broad Institute Genomics Platform"/>
            <consortium name="The Broad Institute Genomic Center for Infectious Diseases"/>
            <person name="Earl A."/>
            <person name="Manson A."/>
            <person name="Schwartman J."/>
            <person name="Gilmore M."/>
            <person name="Abouelleil A."/>
            <person name="Cao P."/>
            <person name="Chapman S."/>
            <person name="Cusick C."/>
            <person name="Shea T."/>
            <person name="Young S."/>
            <person name="Neafsey D."/>
            <person name="Nusbaum C."/>
            <person name="Birren B."/>
        </authorList>
    </citation>
    <scope>NUCLEOTIDE SEQUENCE [LARGE SCALE GENOMIC DNA]</scope>
    <source>
        <strain evidence="1 2">2D5_DIV0622</strain>
    </source>
</reference>
<accession>A0A200HSH4</accession>
<name>A0A200HSH4_9ENTE</name>
<proteinExistence type="predicted"/>
<organism evidence="1 2">
    <name type="scientific">Enterococcus cecorum</name>
    <dbReference type="NCBI Taxonomy" id="44008"/>
    <lineage>
        <taxon>Bacteria</taxon>
        <taxon>Bacillati</taxon>
        <taxon>Bacillota</taxon>
        <taxon>Bacilli</taxon>
        <taxon>Lactobacillales</taxon>
        <taxon>Enterococcaceae</taxon>
        <taxon>Enterococcus</taxon>
    </lineage>
</organism>
<dbReference type="EMBL" id="NIBL01000003">
    <property type="protein sequence ID" value="OUZ15080.1"/>
    <property type="molecule type" value="Genomic_DNA"/>
</dbReference>
<comment type="caution">
    <text evidence="1">The sequence shown here is derived from an EMBL/GenBank/DDBJ whole genome shotgun (WGS) entry which is preliminary data.</text>
</comment>
<evidence type="ECO:0000313" key="2">
    <source>
        <dbReference type="Proteomes" id="UP000196503"/>
    </source>
</evidence>
<feature type="non-terminal residue" evidence="1">
    <location>
        <position position="1"/>
    </location>
</feature>
<sequence>LPLELQSTNDELSEKFNVN</sequence>
<protein>
    <submittedName>
        <fullName evidence="1">Uncharacterized protein</fullName>
    </submittedName>
</protein>
<gene>
    <name evidence="1" type="ORF">A5869_002187</name>
</gene>